<evidence type="ECO:0000313" key="3">
    <source>
        <dbReference type="Proteomes" id="UP000244005"/>
    </source>
</evidence>
<dbReference type="EMBL" id="KZ772718">
    <property type="protein sequence ID" value="PTQ39231.1"/>
    <property type="molecule type" value="Genomic_DNA"/>
</dbReference>
<reference evidence="3" key="1">
    <citation type="journal article" date="2017" name="Cell">
        <title>Insights into land plant evolution garnered from the Marchantia polymorpha genome.</title>
        <authorList>
            <person name="Bowman J.L."/>
            <person name="Kohchi T."/>
            <person name="Yamato K.T."/>
            <person name="Jenkins J."/>
            <person name="Shu S."/>
            <person name="Ishizaki K."/>
            <person name="Yamaoka S."/>
            <person name="Nishihama R."/>
            <person name="Nakamura Y."/>
            <person name="Berger F."/>
            <person name="Adam C."/>
            <person name="Aki S.S."/>
            <person name="Althoff F."/>
            <person name="Araki T."/>
            <person name="Arteaga-Vazquez M.A."/>
            <person name="Balasubrmanian S."/>
            <person name="Barry K."/>
            <person name="Bauer D."/>
            <person name="Boehm C.R."/>
            <person name="Briginshaw L."/>
            <person name="Caballero-Perez J."/>
            <person name="Catarino B."/>
            <person name="Chen F."/>
            <person name="Chiyoda S."/>
            <person name="Chovatia M."/>
            <person name="Davies K.M."/>
            <person name="Delmans M."/>
            <person name="Demura T."/>
            <person name="Dierschke T."/>
            <person name="Dolan L."/>
            <person name="Dorantes-Acosta A.E."/>
            <person name="Eklund D.M."/>
            <person name="Florent S.N."/>
            <person name="Flores-Sandoval E."/>
            <person name="Fujiyama A."/>
            <person name="Fukuzawa H."/>
            <person name="Galik B."/>
            <person name="Grimanelli D."/>
            <person name="Grimwood J."/>
            <person name="Grossniklaus U."/>
            <person name="Hamada T."/>
            <person name="Haseloff J."/>
            <person name="Hetherington A.J."/>
            <person name="Higo A."/>
            <person name="Hirakawa Y."/>
            <person name="Hundley H.N."/>
            <person name="Ikeda Y."/>
            <person name="Inoue K."/>
            <person name="Inoue S.I."/>
            <person name="Ishida S."/>
            <person name="Jia Q."/>
            <person name="Kakita M."/>
            <person name="Kanazawa T."/>
            <person name="Kawai Y."/>
            <person name="Kawashima T."/>
            <person name="Kennedy M."/>
            <person name="Kinose K."/>
            <person name="Kinoshita T."/>
            <person name="Kohara Y."/>
            <person name="Koide E."/>
            <person name="Komatsu K."/>
            <person name="Kopischke S."/>
            <person name="Kubo M."/>
            <person name="Kyozuka J."/>
            <person name="Lagercrantz U."/>
            <person name="Lin S.S."/>
            <person name="Lindquist E."/>
            <person name="Lipzen A.M."/>
            <person name="Lu C.W."/>
            <person name="De Luna E."/>
            <person name="Martienssen R.A."/>
            <person name="Minamino N."/>
            <person name="Mizutani M."/>
            <person name="Mizutani M."/>
            <person name="Mochizuki N."/>
            <person name="Monte I."/>
            <person name="Mosher R."/>
            <person name="Nagasaki H."/>
            <person name="Nakagami H."/>
            <person name="Naramoto S."/>
            <person name="Nishitani K."/>
            <person name="Ohtani M."/>
            <person name="Okamoto T."/>
            <person name="Okumura M."/>
            <person name="Phillips J."/>
            <person name="Pollak B."/>
            <person name="Reinders A."/>
            <person name="Rovekamp M."/>
            <person name="Sano R."/>
            <person name="Sawa S."/>
            <person name="Schmid M.W."/>
            <person name="Shirakawa M."/>
            <person name="Solano R."/>
            <person name="Spunde A."/>
            <person name="Suetsugu N."/>
            <person name="Sugano S."/>
            <person name="Sugiyama A."/>
            <person name="Sun R."/>
            <person name="Suzuki Y."/>
            <person name="Takenaka M."/>
            <person name="Takezawa D."/>
            <person name="Tomogane H."/>
            <person name="Tsuzuki M."/>
            <person name="Ueda T."/>
            <person name="Umeda M."/>
            <person name="Ward J.M."/>
            <person name="Watanabe Y."/>
            <person name="Yazaki K."/>
            <person name="Yokoyama R."/>
            <person name="Yoshitake Y."/>
            <person name="Yotsui I."/>
            <person name="Zachgo S."/>
            <person name="Schmutz J."/>
        </authorList>
    </citation>
    <scope>NUCLEOTIDE SEQUENCE [LARGE SCALE GENOMIC DNA]</scope>
    <source>
        <strain evidence="3">Tak-1</strain>
    </source>
</reference>
<gene>
    <name evidence="2" type="ORF">MARPO_0046s0053</name>
</gene>
<sequence length="335" mass="37940">MCEDKWIERASRVKNGHRSPDQSFPRHTRSVLTFFCCRAPGNDGLVGPPPRSGIVLGHSEGKRRGTMASASQQLALGYKEHGRPLGQERRWQTAVAPRPGAPNSRASRVTGERNGSNRARVTESVKSVREARRPIQRIGAASRPGPESTPRSQRRTHRLPPRRRGPGQKRESGRLKRQKRQRSQRPTTTQARLTLGLRDCRGRRYVLARRQRGTRATSFVARVASRLVDSTSTNENERERERADEDSSAIRGRLDPSSRWGPRHRQIHVAGQADRRTHGQTDRHPLRDGAGVREDPLRARAATLESSAGELWTARNCCRRPGVRWYVDQRQRVSQ</sequence>
<protein>
    <submittedName>
        <fullName evidence="2">Uncharacterized protein</fullName>
    </submittedName>
</protein>
<name>A0A2R6WZE7_MARPO</name>
<evidence type="ECO:0000256" key="1">
    <source>
        <dbReference type="SAM" id="MobiDB-lite"/>
    </source>
</evidence>
<dbReference type="Proteomes" id="UP000244005">
    <property type="component" value="Unassembled WGS sequence"/>
</dbReference>
<dbReference type="AlphaFoldDB" id="A0A2R6WZE7"/>
<feature type="region of interest" description="Disordered" evidence="1">
    <location>
        <begin position="229"/>
        <end position="292"/>
    </location>
</feature>
<feature type="region of interest" description="Disordered" evidence="1">
    <location>
        <begin position="90"/>
        <end position="196"/>
    </location>
</feature>
<feature type="compositionally biased region" description="Basic residues" evidence="1">
    <location>
        <begin position="152"/>
        <end position="167"/>
    </location>
</feature>
<proteinExistence type="predicted"/>
<feature type="compositionally biased region" description="Basic and acidic residues" evidence="1">
    <location>
        <begin position="120"/>
        <end position="133"/>
    </location>
</feature>
<organism evidence="2 3">
    <name type="scientific">Marchantia polymorpha</name>
    <name type="common">Common liverwort</name>
    <name type="synonym">Marchantia aquatica</name>
    <dbReference type="NCBI Taxonomy" id="3197"/>
    <lineage>
        <taxon>Eukaryota</taxon>
        <taxon>Viridiplantae</taxon>
        <taxon>Streptophyta</taxon>
        <taxon>Embryophyta</taxon>
        <taxon>Marchantiophyta</taxon>
        <taxon>Marchantiopsida</taxon>
        <taxon>Marchantiidae</taxon>
        <taxon>Marchantiales</taxon>
        <taxon>Marchantiaceae</taxon>
        <taxon>Marchantia</taxon>
    </lineage>
</organism>
<feature type="compositionally biased region" description="Basic and acidic residues" evidence="1">
    <location>
        <begin position="273"/>
        <end position="292"/>
    </location>
</feature>
<keyword evidence="3" id="KW-1185">Reference proteome</keyword>
<evidence type="ECO:0000313" key="2">
    <source>
        <dbReference type="EMBL" id="PTQ39231.1"/>
    </source>
</evidence>
<feature type="compositionally biased region" description="Basic and acidic residues" evidence="1">
    <location>
        <begin position="235"/>
        <end position="245"/>
    </location>
</feature>
<accession>A0A2R6WZE7</accession>
<dbReference type="Gramene" id="Mp7g00720.1">
    <property type="protein sequence ID" value="Mp7g00720.1.cds"/>
    <property type="gene ID" value="Mp7g00720"/>
</dbReference>